<dbReference type="InterPro" id="IPR027902">
    <property type="entry name" value="DUF4487"/>
</dbReference>
<dbReference type="PANTHER" id="PTHR36702">
    <property type="entry name" value="HOLLIDAY JUNCTION RESOLVASE"/>
    <property type="match status" value="1"/>
</dbReference>
<dbReference type="AlphaFoldDB" id="A0ABD3H4U0"/>
<proteinExistence type="predicted"/>
<evidence type="ECO:0000313" key="1">
    <source>
        <dbReference type="EMBL" id="KAL3685896.1"/>
    </source>
</evidence>
<name>A0ABD3H4U0_9MARC</name>
<comment type="caution">
    <text evidence="1">The sequence shown here is derived from an EMBL/GenBank/DDBJ whole genome shotgun (WGS) entry which is preliminary data.</text>
</comment>
<protein>
    <submittedName>
        <fullName evidence="1">Uncharacterized protein</fullName>
    </submittedName>
</protein>
<reference evidence="1 2" key="1">
    <citation type="submission" date="2024-09" db="EMBL/GenBank/DDBJ databases">
        <title>Chromosome-scale assembly of Riccia sorocarpa.</title>
        <authorList>
            <person name="Paukszto L."/>
        </authorList>
    </citation>
    <scope>NUCLEOTIDE SEQUENCE [LARGE SCALE GENOMIC DNA]</scope>
    <source>
        <strain evidence="1">LP-2024</strain>
        <tissue evidence="1">Aerial parts of the thallus</tissue>
    </source>
</reference>
<gene>
    <name evidence="1" type="ORF">R1sor_003918</name>
</gene>
<dbReference type="InterPro" id="IPR016024">
    <property type="entry name" value="ARM-type_fold"/>
</dbReference>
<evidence type="ECO:0000313" key="2">
    <source>
        <dbReference type="Proteomes" id="UP001633002"/>
    </source>
</evidence>
<dbReference type="EMBL" id="JBJQOH010000006">
    <property type="protein sequence ID" value="KAL3685896.1"/>
    <property type="molecule type" value="Genomic_DNA"/>
</dbReference>
<sequence>MAGSGRSRESTGEMSSVDQAVCTSELPHHLDVLLNKEQDLVSRMKLLMSLASGCSSNPENFRAITDALQLSLTARWICWEDQRYTATETVEWRTSIAQAAANSKGPVKEVAKSLVWLGIKANCWYTGIATSDSQGRNSEREWPAGSLLKIQTAVTSLNISVLEKLLSTYSTVDHLLPDETLAPLVKDFISSAFAFVKVIYFSSTPSDWENQKKRCEEVLNQTSRLVFIFRRHIVGYSRGRIDLSNSQNLEDIAEKFPEIWLKQGFPLQVVSSSIRSLVELGDLSTKGGAGSLRILNISWKSVAALLSRDEGCDFVASGVDVTRIMTALLCHAVQSLKVPVQAFLSSPDSGEKDARRLSIPVKFFLQIAERLSLNYPHKAIIAGSSISLSLSKILASLLLEYGVARKADLQVFAELIIPSAVEIAHHLLKAESVEEEKKIELLRYITSDNDDLWHSHSIADLDGGDEHSEVLDELFSDKPNGLGLVKSGRFALYVSLLQVSSSCSSTPILLKLTLKMEWLLETILEPGVYALLTQTRFLPMWTAEGKVTWKHELMFTWISNSLQTFAGAVAKCDSVWTEFQHFLFENLLHPCAVCRELVLTVWCYIIRKSDADFAHKHVEALLVLLRDMISTKTDLSVPRRLARGLCVLLEEASEAEALFVYAGVFQREAFSSETASSLATLLLEEGYSFSLLNEGDRKTCRERFMSFCIASGKSLVDCLKEGRVSTGFHCSKQALVCLQLLLESASLEEEVEDMHLQGTLYIAQELLRMAVNEAVGSASFTREEVLSHGLLLIPHVQHLLKPSSVEKLLPKLLECCSFMSQNSRSKELKQSLPVFLASLSETTMTEDEGNPSVRALWGLYTLVLKEKHWALAHVGLASFSHFAARTSFQDLWRFVPEDAPVARNTGSDDSTKDAFLSALRSFIEKEMAQRSLIPSEEELKILGNEAAHLCKIKDRVSGTLSNGGVEKMDIDRVNLDSADIEEAFDVTRKHLDMLRKKIHNWLASVPSHSVPNQSQIIRTRLVDLKEEVDALQQLA</sequence>
<accession>A0ABD3H4U0</accession>
<dbReference type="Proteomes" id="UP001633002">
    <property type="component" value="Unassembled WGS sequence"/>
</dbReference>
<keyword evidence="2" id="KW-1185">Reference proteome</keyword>
<dbReference type="PANTHER" id="PTHR36702:SF1">
    <property type="entry name" value="HOLLIDAY JUNCTION RESOLVASE"/>
    <property type="match status" value="1"/>
</dbReference>
<dbReference type="SUPFAM" id="SSF48371">
    <property type="entry name" value="ARM repeat"/>
    <property type="match status" value="1"/>
</dbReference>
<dbReference type="Pfam" id="PF14868">
    <property type="entry name" value="DUF4487"/>
    <property type="match status" value="1"/>
</dbReference>
<organism evidence="1 2">
    <name type="scientific">Riccia sorocarpa</name>
    <dbReference type="NCBI Taxonomy" id="122646"/>
    <lineage>
        <taxon>Eukaryota</taxon>
        <taxon>Viridiplantae</taxon>
        <taxon>Streptophyta</taxon>
        <taxon>Embryophyta</taxon>
        <taxon>Marchantiophyta</taxon>
        <taxon>Marchantiopsida</taxon>
        <taxon>Marchantiidae</taxon>
        <taxon>Marchantiales</taxon>
        <taxon>Ricciaceae</taxon>
        <taxon>Riccia</taxon>
    </lineage>
</organism>